<comment type="caution">
    <text evidence="2">The sequence shown here is derived from an EMBL/GenBank/DDBJ whole genome shotgun (WGS) entry which is preliminary data.</text>
</comment>
<feature type="region of interest" description="Disordered" evidence="1">
    <location>
        <begin position="283"/>
        <end position="321"/>
    </location>
</feature>
<dbReference type="InParanoid" id="A0A7C8MS91"/>
<protein>
    <recommendedName>
        <fullName evidence="4">Autophagy protein</fullName>
    </recommendedName>
</protein>
<feature type="region of interest" description="Disordered" evidence="1">
    <location>
        <begin position="32"/>
        <end position="78"/>
    </location>
</feature>
<evidence type="ECO:0008006" key="4">
    <source>
        <dbReference type="Google" id="ProtNLM"/>
    </source>
</evidence>
<organism evidence="2 3">
    <name type="scientific">Xylaria multiplex</name>
    <dbReference type="NCBI Taxonomy" id="323545"/>
    <lineage>
        <taxon>Eukaryota</taxon>
        <taxon>Fungi</taxon>
        <taxon>Dikarya</taxon>
        <taxon>Ascomycota</taxon>
        <taxon>Pezizomycotina</taxon>
        <taxon>Sordariomycetes</taxon>
        <taxon>Xylariomycetidae</taxon>
        <taxon>Xylariales</taxon>
        <taxon>Xylariaceae</taxon>
        <taxon>Xylaria</taxon>
    </lineage>
</organism>
<keyword evidence="3" id="KW-1185">Reference proteome</keyword>
<dbReference type="EMBL" id="WUBL01000067">
    <property type="protein sequence ID" value="KAF2967473.1"/>
    <property type="molecule type" value="Genomic_DNA"/>
</dbReference>
<gene>
    <name evidence="2" type="ORF">GQX73_g6118</name>
</gene>
<dbReference type="OrthoDB" id="2103031at2759"/>
<evidence type="ECO:0000313" key="3">
    <source>
        <dbReference type="Proteomes" id="UP000481858"/>
    </source>
</evidence>
<reference evidence="2 3" key="1">
    <citation type="submission" date="2019-12" db="EMBL/GenBank/DDBJ databases">
        <title>Draft genome sequence of the ascomycete Xylaria multiplex DSM 110363.</title>
        <authorList>
            <person name="Buettner E."/>
            <person name="Kellner H."/>
        </authorList>
    </citation>
    <scope>NUCLEOTIDE SEQUENCE [LARGE SCALE GENOMIC DNA]</scope>
    <source>
        <strain evidence="2 3">DSM 110363</strain>
    </source>
</reference>
<feature type="compositionally biased region" description="Polar residues" evidence="1">
    <location>
        <begin position="38"/>
        <end position="58"/>
    </location>
</feature>
<feature type="compositionally biased region" description="Basic and acidic residues" evidence="1">
    <location>
        <begin position="62"/>
        <end position="75"/>
    </location>
</feature>
<sequence length="321" mass="36743">MGWWDSLWASSTSADDPLRKLDPKLREFLEKESPVKYNGSNAPQAQASQQTTEPTSLIPNPEAERGSEASDKPIVPRESQFQDGRYAHLWKSYKPLAEVEAETKSNHEKLMDVLEGYKERKAQIGRAALENCALEQVDWRTCMANPSFSERMTLCRDQVKKFEKCYMTQTRLLKALGYLSDLDRSPQVEEDIQMHADALYHRMLKQEAEIEAAKKEGRPIPKFAPLVPRPMVNASAPEPELTPEQQEMLKARLENVAEEDRAAEEEAIKGEIRAKAEVASKVQSMWQQQERERQMRKQKGEETMWDRVAGAFSSSNSQEKK</sequence>
<dbReference type="AlphaFoldDB" id="A0A7C8MS91"/>
<evidence type="ECO:0000256" key="1">
    <source>
        <dbReference type="SAM" id="MobiDB-lite"/>
    </source>
</evidence>
<feature type="compositionally biased region" description="Basic and acidic residues" evidence="1">
    <location>
        <begin position="289"/>
        <end position="305"/>
    </location>
</feature>
<accession>A0A7C8MS91</accession>
<proteinExistence type="predicted"/>
<name>A0A7C8MS91_9PEZI</name>
<feature type="compositionally biased region" description="Polar residues" evidence="1">
    <location>
        <begin position="312"/>
        <end position="321"/>
    </location>
</feature>
<dbReference type="Proteomes" id="UP000481858">
    <property type="component" value="Unassembled WGS sequence"/>
</dbReference>
<evidence type="ECO:0000313" key="2">
    <source>
        <dbReference type="EMBL" id="KAF2967473.1"/>
    </source>
</evidence>